<dbReference type="EC" id="3.2.2.3" evidence="8"/>
<dbReference type="InterPro" id="IPR001910">
    <property type="entry name" value="Inosine/uridine_hydrolase_dom"/>
</dbReference>
<evidence type="ECO:0000256" key="4">
    <source>
        <dbReference type="ARBA" id="ARBA00022801"/>
    </source>
</evidence>
<comment type="subcellular location">
    <subcellularLocation>
        <location evidence="1">Cytoplasm</location>
    </subcellularLocation>
</comment>
<dbReference type="AlphaFoldDB" id="A0AAQ3XBJ0"/>
<dbReference type="PANTHER" id="PTHR12304">
    <property type="entry name" value="INOSINE-URIDINE PREFERRING NUCLEOSIDE HYDROLASE"/>
    <property type="match status" value="1"/>
</dbReference>
<dbReference type="GO" id="GO:0005829">
    <property type="term" value="C:cytosol"/>
    <property type="evidence" value="ECO:0007669"/>
    <property type="project" value="UniProtKB-ARBA"/>
</dbReference>
<dbReference type="Proteomes" id="UP001341281">
    <property type="component" value="Chromosome 09"/>
</dbReference>
<dbReference type="GO" id="GO:0042454">
    <property type="term" value="P:ribonucleoside catabolic process"/>
    <property type="evidence" value="ECO:0007669"/>
    <property type="project" value="UniProtKB-ARBA"/>
</dbReference>
<evidence type="ECO:0000256" key="5">
    <source>
        <dbReference type="ARBA" id="ARBA00023295"/>
    </source>
</evidence>
<comment type="similarity">
    <text evidence="2">Belongs to the IUNH family.</text>
</comment>
<evidence type="ECO:0000259" key="10">
    <source>
        <dbReference type="Pfam" id="PF01156"/>
    </source>
</evidence>
<keyword evidence="4" id="KW-0378">Hydrolase</keyword>
<dbReference type="Gene3D" id="3.90.245.10">
    <property type="entry name" value="Ribonucleoside hydrolase-like"/>
    <property type="match status" value="1"/>
</dbReference>
<evidence type="ECO:0000256" key="7">
    <source>
        <dbReference type="ARBA" id="ARBA00057990"/>
    </source>
</evidence>
<evidence type="ECO:0000256" key="3">
    <source>
        <dbReference type="ARBA" id="ARBA00022490"/>
    </source>
</evidence>
<feature type="domain" description="Inosine/uridine-preferring nucleoside hydrolase" evidence="10">
    <location>
        <begin position="110"/>
        <end position="437"/>
    </location>
</feature>
<dbReference type="GO" id="GO:0006152">
    <property type="term" value="P:purine nucleoside catabolic process"/>
    <property type="evidence" value="ECO:0007669"/>
    <property type="project" value="TreeGrafter"/>
</dbReference>
<name>A0AAQ3XBJ0_PASNO</name>
<dbReference type="GO" id="GO:0045437">
    <property type="term" value="F:uridine nucleosidase activity"/>
    <property type="evidence" value="ECO:0007669"/>
    <property type="project" value="UniProtKB-EC"/>
</dbReference>
<sequence length="448" mass="48338">MTTHTTPTSTGTRLIFLISSSSSLPCLVFLIIFYPSIKAKSFFSLCQHNATQQSPKRPSQKAESAARPRDCHLPSPACGRIQIPRGSAAVLDSSQFAMGQDGQQILRHKLIIDTDPGIDDSMAILMAFRAPTVEIIGLTTIFGNVSTEGATRNALLLCERAGHPEVPVAEGSPEPLKGGKPRVADFVHGSDGVGNLLLPAPTAKKVDESAAEFLVNKVSDFPGEVSVLALGPLTNLALAIKSDPSFASKVKKIVVLGGAFFAAGNVNPAAEANIHGDPEAADIVFTSGADIAVVGINITTQVYFTGLVVDTLISVVEVWGLYIHHVKFMVLDEDLLELRNSKGKHAQLLSEMCKFYRDWHAKSDGFHGIFLHDPVSFTALVHPEYFTFKKGVVRVETQGICTGHTLMDQGLKKWNSENPWSGYKPISVAWTVDVPKVISFIKKLLMAP</sequence>
<evidence type="ECO:0000256" key="6">
    <source>
        <dbReference type="ARBA" id="ARBA00051638"/>
    </source>
</evidence>
<evidence type="ECO:0000256" key="1">
    <source>
        <dbReference type="ARBA" id="ARBA00004496"/>
    </source>
</evidence>
<gene>
    <name evidence="11" type="ORF">U9M48_037817</name>
</gene>
<dbReference type="SUPFAM" id="SSF53590">
    <property type="entry name" value="Nucleoside hydrolase"/>
    <property type="match status" value="1"/>
</dbReference>
<dbReference type="GO" id="GO:0046982">
    <property type="term" value="F:protein heterodimerization activity"/>
    <property type="evidence" value="ECO:0007669"/>
    <property type="project" value="UniProtKB-ARBA"/>
</dbReference>
<evidence type="ECO:0000256" key="9">
    <source>
        <dbReference type="SAM" id="Phobius"/>
    </source>
</evidence>
<feature type="transmembrane region" description="Helical" evidence="9">
    <location>
        <begin position="14"/>
        <end position="34"/>
    </location>
</feature>
<keyword evidence="5" id="KW-0326">Glycosidase</keyword>
<dbReference type="InterPro" id="IPR023186">
    <property type="entry name" value="IUNH"/>
</dbReference>
<dbReference type="PANTHER" id="PTHR12304:SF1">
    <property type="entry name" value="URIDINE NUCLEOSIDASE 1"/>
    <property type="match status" value="1"/>
</dbReference>
<protein>
    <recommendedName>
        <fullName evidence="8">uridine nucleosidase</fullName>
        <ecNumber evidence="8">3.2.2.3</ecNumber>
    </recommendedName>
</protein>
<dbReference type="GO" id="GO:0047724">
    <property type="term" value="F:inosine nucleosidase activity"/>
    <property type="evidence" value="ECO:0007669"/>
    <property type="project" value="UniProtKB-ARBA"/>
</dbReference>
<organism evidence="11 12">
    <name type="scientific">Paspalum notatum var. saurae</name>
    <dbReference type="NCBI Taxonomy" id="547442"/>
    <lineage>
        <taxon>Eukaryota</taxon>
        <taxon>Viridiplantae</taxon>
        <taxon>Streptophyta</taxon>
        <taxon>Embryophyta</taxon>
        <taxon>Tracheophyta</taxon>
        <taxon>Spermatophyta</taxon>
        <taxon>Magnoliopsida</taxon>
        <taxon>Liliopsida</taxon>
        <taxon>Poales</taxon>
        <taxon>Poaceae</taxon>
        <taxon>PACMAD clade</taxon>
        <taxon>Panicoideae</taxon>
        <taxon>Andropogonodae</taxon>
        <taxon>Paspaleae</taxon>
        <taxon>Paspalinae</taxon>
        <taxon>Paspalum</taxon>
    </lineage>
</organism>
<dbReference type="InterPro" id="IPR036452">
    <property type="entry name" value="Ribo_hydro-like"/>
</dbReference>
<dbReference type="CDD" id="cd02650">
    <property type="entry name" value="nuc_hydro_CaPnhB"/>
    <property type="match status" value="1"/>
</dbReference>
<proteinExistence type="inferred from homology"/>
<comment type="function">
    <text evidence="7">Involved in pyrimidine breakdown.</text>
</comment>
<evidence type="ECO:0000256" key="2">
    <source>
        <dbReference type="ARBA" id="ARBA00009176"/>
    </source>
</evidence>
<evidence type="ECO:0000313" key="12">
    <source>
        <dbReference type="Proteomes" id="UP001341281"/>
    </source>
</evidence>
<dbReference type="FunFam" id="3.90.245.10:FF:000004">
    <property type="entry name" value="Probable uridine nucleosidase 1"/>
    <property type="match status" value="1"/>
</dbReference>
<keyword evidence="9" id="KW-0472">Membrane</keyword>
<dbReference type="EMBL" id="CP144753">
    <property type="protein sequence ID" value="WVZ91676.1"/>
    <property type="molecule type" value="Genomic_DNA"/>
</dbReference>
<reference evidence="11 12" key="1">
    <citation type="submission" date="2024-02" db="EMBL/GenBank/DDBJ databases">
        <title>High-quality chromosome-scale genome assembly of Pensacola bahiagrass (Paspalum notatum Flugge var. saurae).</title>
        <authorList>
            <person name="Vega J.M."/>
            <person name="Podio M."/>
            <person name="Orjuela J."/>
            <person name="Siena L.A."/>
            <person name="Pessino S.C."/>
            <person name="Combes M.C."/>
            <person name="Mariac C."/>
            <person name="Albertini E."/>
            <person name="Pupilli F."/>
            <person name="Ortiz J.P.A."/>
            <person name="Leblanc O."/>
        </authorList>
    </citation>
    <scope>NUCLEOTIDE SEQUENCE [LARGE SCALE GENOMIC DNA]</scope>
    <source>
        <strain evidence="11">R1</strain>
        <tissue evidence="11">Leaf</tissue>
    </source>
</reference>
<evidence type="ECO:0000256" key="8">
    <source>
        <dbReference type="ARBA" id="ARBA00066757"/>
    </source>
</evidence>
<keyword evidence="12" id="KW-1185">Reference proteome</keyword>
<dbReference type="Pfam" id="PF01156">
    <property type="entry name" value="IU_nuc_hydro"/>
    <property type="match status" value="1"/>
</dbReference>
<accession>A0AAQ3XBJ0</accession>
<keyword evidence="9" id="KW-0812">Transmembrane</keyword>
<comment type="catalytic activity">
    <reaction evidence="6">
        <text>uridine + H2O = D-ribose + uracil</text>
        <dbReference type="Rhea" id="RHEA:15577"/>
        <dbReference type="ChEBI" id="CHEBI:15377"/>
        <dbReference type="ChEBI" id="CHEBI:16704"/>
        <dbReference type="ChEBI" id="CHEBI:17568"/>
        <dbReference type="ChEBI" id="CHEBI:47013"/>
        <dbReference type="EC" id="3.2.2.3"/>
    </reaction>
</comment>
<evidence type="ECO:0000313" key="11">
    <source>
        <dbReference type="EMBL" id="WVZ91676.1"/>
    </source>
</evidence>
<keyword evidence="9" id="KW-1133">Transmembrane helix</keyword>
<keyword evidence="3" id="KW-0963">Cytoplasm</keyword>